<feature type="compositionally biased region" description="Basic and acidic residues" evidence="1">
    <location>
        <begin position="1"/>
        <end position="13"/>
    </location>
</feature>
<feature type="compositionally biased region" description="Pro residues" evidence="1">
    <location>
        <begin position="205"/>
        <end position="215"/>
    </location>
</feature>
<sequence length="245" mass="25238">PHPTPDADQRRTDPPPVSPTLGPPTPVPAPASPTLRPPAPVSGTAPPPPSAEARWADGSRVSGRGPAPLPVRGSREGRANPAEALPGIRPGDRAAVEENAGLAPVPRTGAVVRGTMGKPRLPRRRAQEHIAPQLRGGPVPRPDVEHQPVGHDPGLMAAFQRGIGLAEAQQSLEAEVLESSSAPYPEWEALEHSSYPVSAPLDPAAAPPFPTPRIPEAPADPQAYGGPPPGTDHSTPRHDGSAPAG</sequence>
<dbReference type="EMBL" id="JBHSFK010000054">
    <property type="protein sequence ID" value="MFC4507285.1"/>
    <property type="molecule type" value="Genomic_DNA"/>
</dbReference>
<organism evidence="2 3">
    <name type="scientific">Streptomyces vulcanius</name>
    <dbReference type="NCBI Taxonomy" id="1441876"/>
    <lineage>
        <taxon>Bacteria</taxon>
        <taxon>Bacillati</taxon>
        <taxon>Actinomycetota</taxon>
        <taxon>Actinomycetes</taxon>
        <taxon>Kitasatosporales</taxon>
        <taxon>Streptomycetaceae</taxon>
        <taxon>Streptomyces</taxon>
    </lineage>
</organism>
<feature type="region of interest" description="Disordered" evidence="1">
    <location>
        <begin position="1"/>
        <end position="155"/>
    </location>
</feature>
<comment type="caution">
    <text evidence="2">The sequence shown here is derived from an EMBL/GenBank/DDBJ whole genome shotgun (WGS) entry which is preliminary data.</text>
</comment>
<accession>A0ABV9B6F7</accession>
<reference evidence="3" key="1">
    <citation type="journal article" date="2019" name="Int. J. Syst. Evol. Microbiol.">
        <title>The Global Catalogue of Microorganisms (GCM) 10K type strain sequencing project: providing services to taxonomists for standard genome sequencing and annotation.</title>
        <authorList>
            <consortium name="The Broad Institute Genomics Platform"/>
            <consortium name="The Broad Institute Genome Sequencing Center for Infectious Disease"/>
            <person name="Wu L."/>
            <person name="Ma J."/>
        </authorList>
    </citation>
    <scope>NUCLEOTIDE SEQUENCE [LARGE SCALE GENOMIC DNA]</scope>
    <source>
        <strain evidence="3">CGMCC 4.7177</strain>
    </source>
</reference>
<keyword evidence="2" id="KW-0067">ATP-binding</keyword>
<feature type="compositionally biased region" description="Pro residues" evidence="1">
    <location>
        <begin position="14"/>
        <end position="50"/>
    </location>
</feature>
<evidence type="ECO:0000313" key="2">
    <source>
        <dbReference type="EMBL" id="MFC4507285.1"/>
    </source>
</evidence>
<feature type="non-terminal residue" evidence="2">
    <location>
        <position position="1"/>
    </location>
</feature>
<protein>
    <submittedName>
        <fullName evidence="2">ATP-binding protein</fullName>
    </submittedName>
</protein>
<feature type="compositionally biased region" description="Basic and acidic residues" evidence="1">
    <location>
        <begin position="234"/>
        <end position="245"/>
    </location>
</feature>
<name>A0ABV9B6F7_9ACTN</name>
<proteinExistence type="predicted"/>
<evidence type="ECO:0000313" key="3">
    <source>
        <dbReference type="Proteomes" id="UP001595839"/>
    </source>
</evidence>
<gene>
    <name evidence="2" type="ORF">ACFPIH_49070</name>
</gene>
<evidence type="ECO:0000256" key="1">
    <source>
        <dbReference type="SAM" id="MobiDB-lite"/>
    </source>
</evidence>
<dbReference type="Proteomes" id="UP001595839">
    <property type="component" value="Unassembled WGS sequence"/>
</dbReference>
<keyword evidence="2" id="KW-0547">Nucleotide-binding</keyword>
<keyword evidence="3" id="KW-1185">Reference proteome</keyword>
<dbReference type="GO" id="GO:0005524">
    <property type="term" value="F:ATP binding"/>
    <property type="evidence" value="ECO:0007669"/>
    <property type="project" value="UniProtKB-KW"/>
</dbReference>
<feature type="region of interest" description="Disordered" evidence="1">
    <location>
        <begin position="190"/>
        <end position="245"/>
    </location>
</feature>